<feature type="domain" description="Beta-lactamase-related" evidence="3">
    <location>
        <begin position="42"/>
        <end position="363"/>
    </location>
</feature>
<accession>A0ABW8JLB3</accession>
<proteinExistence type="inferred from homology"/>
<dbReference type="SUPFAM" id="SSF56601">
    <property type="entry name" value="beta-lactamase/transpeptidase-like"/>
    <property type="match status" value="1"/>
</dbReference>
<evidence type="ECO:0000313" key="5">
    <source>
        <dbReference type="Proteomes" id="UP001620461"/>
    </source>
</evidence>
<evidence type="ECO:0000256" key="2">
    <source>
        <dbReference type="SAM" id="SignalP"/>
    </source>
</evidence>
<dbReference type="Pfam" id="PF00144">
    <property type="entry name" value="Beta-lactamase"/>
    <property type="match status" value="1"/>
</dbReference>
<evidence type="ECO:0000256" key="1">
    <source>
        <dbReference type="ARBA" id="ARBA00038473"/>
    </source>
</evidence>
<dbReference type="Proteomes" id="UP001620461">
    <property type="component" value="Unassembled WGS sequence"/>
</dbReference>
<evidence type="ECO:0000313" key="4">
    <source>
        <dbReference type="EMBL" id="MFK2901903.1"/>
    </source>
</evidence>
<dbReference type="InterPro" id="IPR001466">
    <property type="entry name" value="Beta-lactam-related"/>
</dbReference>
<sequence>MTGPFLSRMGVILLLSLAATNATAAAPSNYVPDAAPRMFAASGARGMVIVIVDGDRRLIQGFGETRPGDGQLPDATSLLRIGSLSKLLAVDLMVKLASDGKLHLDDTLQSHAPHGYRVPQASGMRPITLFDLATHTSGLPRSADIPADDKAGYAQARWNWLQEQGNLPAPGHAALYSNLAFDLLADALSNSAGTSYSQALQRYVTGPLGMRDTTDAPSAGQCRRLMDGGAPDAAAPCTGSAENAGSGGLYSTAADMAMWMTDQLGIGKRGADPDTAISQAIYFQRQSLASVQGMDIGGHASGLGMGWVWLAPTPQSPAIIEKTGGGGGFMTYMALVPGRQVGIFVAVTKVDANMLRTLAQHVNELAAQLTSAGASP</sequence>
<name>A0ABW8JLB3_9GAMM</name>
<protein>
    <submittedName>
        <fullName evidence="4">D-alanyl-D-alanine-carboxypeptidase/endopeptidase AmpH</fullName>
    </submittedName>
</protein>
<dbReference type="Gene3D" id="3.40.710.10">
    <property type="entry name" value="DD-peptidase/beta-lactamase superfamily"/>
    <property type="match status" value="1"/>
</dbReference>
<dbReference type="InterPro" id="IPR051478">
    <property type="entry name" value="Beta-lactamase-like_AB/R"/>
</dbReference>
<reference evidence="4 5" key="1">
    <citation type="submission" date="2020-10" db="EMBL/GenBank/DDBJ databases">
        <title>Phylogeny of dyella-like bacteria.</title>
        <authorList>
            <person name="Fu J."/>
        </authorList>
    </citation>
    <scope>NUCLEOTIDE SEQUENCE [LARGE SCALE GENOMIC DNA]</scope>
    <source>
        <strain evidence="4 5">JP1</strain>
    </source>
</reference>
<feature type="signal peptide" evidence="2">
    <location>
        <begin position="1"/>
        <end position="24"/>
    </location>
</feature>
<dbReference type="NCBIfam" id="NF007943">
    <property type="entry name" value="PRK10662.1"/>
    <property type="match status" value="1"/>
</dbReference>
<keyword evidence="5" id="KW-1185">Reference proteome</keyword>
<comment type="caution">
    <text evidence="4">The sequence shown here is derived from an EMBL/GenBank/DDBJ whole genome shotgun (WGS) entry which is preliminary data.</text>
</comment>
<dbReference type="RefSeq" id="WP_404548809.1">
    <property type="nucleotide sequence ID" value="NZ_JADIKJ010000019.1"/>
</dbReference>
<organism evidence="4 5">
    <name type="scientific">Dyella jejuensis</name>
    <dbReference type="NCBI Taxonomy" id="1432009"/>
    <lineage>
        <taxon>Bacteria</taxon>
        <taxon>Pseudomonadati</taxon>
        <taxon>Pseudomonadota</taxon>
        <taxon>Gammaproteobacteria</taxon>
        <taxon>Lysobacterales</taxon>
        <taxon>Rhodanobacteraceae</taxon>
        <taxon>Dyella</taxon>
    </lineage>
</organism>
<keyword evidence="2" id="KW-0732">Signal</keyword>
<dbReference type="InterPro" id="IPR012338">
    <property type="entry name" value="Beta-lactam/transpept-like"/>
</dbReference>
<comment type="similarity">
    <text evidence="1">Belongs to the beta-lactamase family.</text>
</comment>
<dbReference type="EMBL" id="JADIKJ010000019">
    <property type="protein sequence ID" value="MFK2901903.1"/>
    <property type="molecule type" value="Genomic_DNA"/>
</dbReference>
<gene>
    <name evidence="4" type="primary">ampH</name>
    <name evidence="4" type="ORF">ISP15_16305</name>
</gene>
<dbReference type="PANTHER" id="PTHR22935">
    <property type="entry name" value="PENICILLIN-BINDING PROTEIN"/>
    <property type="match status" value="1"/>
</dbReference>
<feature type="chain" id="PRO_5046953267" evidence="2">
    <location>
        <begin position="25"/>
        <end position="376"/>
    </location>
</feature>
<evidence type="ECO:0000259" key="3">
    <source>
        <dbReference type="Pfam" id="PF00144"/>
    </source>
</evidence>
<dbReference type="PANTHER" id="PTHR22935:SF95">
    <property type="entry name" value="BETA-LACTAMASE-LIKE 1-RELATED"/>
    <property type="match status" value="1"/>
</dbReference>